<dbReference type="RefSeq" id="WP_215923211.1">
    <property type="nucleotide sequence ID" value="NZ_JAHKNI010000019.1"/>
</dbReference>
<dbReference type="Pfam" id="PF13469">
    <property type="entry name" value="Sulfotransfer_3"/>
    <property type="match status" value="1"/>
</dbReference>
<evidence type="ECO:0000313" key="1">
    <source>
        <dbReference type="EMBL" id="MBU3067122.1"/>
    </source>
</evidence>
<dbReference type="PANTHER" id="PTHR10704:SF44">
    <property type="entry name" value="LD35051P-RELATED"/>
    <property type="match status" value="1"/>
</dbReference>
<proteinExistence type="predicted"/>
<dbReference type="EMBL" id="JAHKNI010000019">
    <property type="protein sequence ID" value="MBU3067122.1"/>
    <property type="molecule type" value="Genomic_DNA"/>
</dbReference>
<evidence type="ECO:0000313" key="2">
    <source>
        <dbReference type="Proteomes" id="UP000733379"/>
    </source>
</evidence>
<dbReference type="InterPro" id="IPR051135">
    <property type="entry name" value="Gal/GlcNAc/GalNAc_ST"/>
</dbReference>
<reference evidence="1 2" key="1">
    <citation type="submission" date="2021-06" db="EMBL/GenBank/DDBJ databases">
        <title>Actinomycetes sequencing.</title>
        <authorList>
            <person name="Shan Q."/>
        </authorList>
    </citation>
    <scope>NUCLEOTIDE SEQUENCE [LARGE SCALE GENOMIC DNA]</scope>
    <source>
        <strain evidence="1 2">NEAU-G5</strain>
    </source>
</reference>
<dbReference type="PANTHER" id="PTHR10704">
    <property type="entry name" value="CARBOHYDRATE SULFOTRANSFERASE"/>
    <property type="match status" value="1"/>
</dbReference>
<dbReference type="InterPro" id="IPR027417">
    <property type="entry name" value="P-loop_NTPase"/>
</dbReference>
<dbReference type="Gene3D" id="3.40.50.300">
    <property type="entry name" value="P-loop containing nucleotide triphosphate hydrolases"/>
    <property type="match status" value="1"/>
</dbReference>
<organism evidence="1 2">
    <name type="scientific">Nocardia albiluteola</name>
    <dbReference type="NCBI Taxonomy" id="2842303"/>
    <lineage>
        <taxon>Bacteria</taxon>
        <taxon>Bacillati</taxon>
        <taxon>Actinomycetota</taxon>
        <taxon>Actinomycetes</taxon>
        <taxon>Mycobacteriales</taxon>
        <taxon>Nocardiaceae</taxon>
        <taxon>Nocardia</taxon>
    </lineage>
</organism>
<keyword evidence="2" id="KW-1185">Reference proteome</keyword>
<comment type="caution">
    <text evidence="1">The sequence shown here is derived from an EMBL/GenBank/DDBJ whole genome shotgun (WGS) entry which is preliminary data.</text>
</comment>
<sequence length="258" mass="29342">MSSPLLVLGAGQRCGSTLLQRLISSHPDAFIWGEQRGHLANILEAVEGLRGHNEQRGWGGRDEFAKQGYQGFMANLMPEQAVVDEAFEAFCTRLFAAEGARVWGFKEVRYDLRFAEALRRYLPGTRVIFVVRDPRSVLCSLDEWEQTDWWTRAKTQATINNWQRIAASFQQETALPVLTLRYEDYTADPAGTARRVGAFAGLDPAGFDLSVFDRKVHNLGAEGHRDLREWSELPLALRALLYDEPIRLAAKAYDYWIY</sequence>
<gene>
    <name evidence="1" type="ORF">KO481_37085</name>
</gene>
<protein>
    <submittedName>
        <fullName evidence="1">Sulfotransferase</fullName>
    </submittedName>
</protein>
<name>A0ABS6B9Z7_9NOCA</name>
<dbReference type="Proteomes" id="UP000733379">
    <property type="component" value="Unassembled WGS sequence"/>
</dbReference>
<accession>A0ABS6B9Z7</accession>
<dbReference type="SUPFAM" id="SSF52540">
    <property type="entry name" value="P-loop containing nucleoside triphosphate hydrolases"/>
    <property type="match status" value="1"/>
</dbReference>